<dbReference type="RefSeq" id="WP_345099630.1">
    <property type="nucleotide sequence ID" value="NZ_BAABGS010000067.1"/>
</dbReference>
<feature type="domain" description="PepSY" evidence="2">
    <location>
        <begin position="6"/>
        <end position="87"/>
    </location>
</feature>
<feature type="signal peptide" evidence="1">
    <location>
        <begin position="1"/>
        <end position="21"/>
    </location>
</feature>
<comment type="caution">
    <text evidence="3">The sequence shown here is derived from an EMBL/GenBank/DDBJ whole genome shotgun (WGS) entry which is preliminary data.</text>
</comment>
<gene>
    <name evidence="3" type="ORF">ACFSMZ_03930</name>
</gene>
<accession>A0ABW5DEX0</accession>
<dbReference type="InterPro" id="IPR025711">
    <property type="entry name" value="PepSY"/>
</dbReference>
<keyword evidence="1" id="KW-0732">Signal</keyword>
<name>A0ABW5DEX0_9HYPH</name>
<organism evidence="3 4">
    <name type="scientific">Chelativorans composti</name>
    <dbReference type="NCBI Taxonomy" id="768533"/>
    <lineage>
        <taxon>Bacteria</taxon>
        <taxon>Pseudomonadati</taxon>
        <taxon>Pseudomonadota</taxon>
        <taxon>Alphaproteobacteria</taxon>
        <taxon>Hyphomicrobiales</taxon>
        <taxon>Phyllobacteriaceae</taxon>
        <taxon>Chelativorans</taxon>
    </lineage>
</organism>
<dbReference type="Proteomes" id="UP001597373">
    <property type="component" value="Unassembled WGS sequence"/>
</dbReference>
<proteinExistence type="predicted"/>
<evidence type="ECO:0000313" key="4">
    <source>
        <dbReference type="Proteomes" id="UP001597373"/>
    </source>
</evidence>
<sequence length="98" mass="10775">MRTIKMTLALAMAGFAFPALAGDFNCYCEPAVDGNFVATSVVSKTLEDLGYRVDRIEAEDGYYEVQAVNESGWPIKAVFDQATGEMLWAKLRGTHIGY</sequence>
<dbReference type="Pfam" id="PF13670">
    <property type="entry name" value="PepSY_2"/>
    <property type="match status" value="1"/>
</dbReference>
<evidence type="ECO:0000256" key="1">
    <source>
        <dbReference type="SAM" id="SignalP"/>
    </source>
</evidence>
<reference evidence="4" key="1">
    <citation type="journal article" date="2019" name="Int. J. Syst. Evol. Microbiol.">
        <title>The Global Catalogue of Microorganisms (GCM) 10K type strain sequencing project: providing services to taxonomists for standard genome sequencing and annotation.</title>
        <authorList>
            <consortium name="The Broad Institute Genomics Platform"/>
            <consortium name="The Broad Institute Genome Sequencing Center for Infectious Disease"/>
            <person name="Wu L."/>
            <person name="Ma J."/>
        </authorList>
    </citation>
    <scope>NUCLEOTIDE SEQUENCE [LARGE SCALE GENOMIC DNA]</scope>
    <source>
        <strain evidence="4">KCTC 23707</strain>
    </source>
</reference>
<evidence type="ECO:0000313" key="3">
    <source>
        <dbReference type="EMBL" id="MFD2258909.1"/>
    </source>
</evidence>
<dbReference type="EMBL" id="JBHUIR010000016">
    <property type="protein sequence ID" value="MFD2258909.1"/>
    <property type="molecule type" value="Genomic_DNA"/>
</dbReference>
<evidence type="ECO:0000259" key="2">
    <source>
        <dbReference type="Pfam" id="PF13670"/>
    </source>
</evidence>
<keyword evidence="4" id="KW-1185">Reference proteome</keyword>
<protein>
    <submittedName>
        <fullName evidence="3">PepSY domain-containing protein</fullName>
    </submittedName>
</protein>
<feature type="chain" id="PRO_5045694206" evidence="1">
    <location>
        <begin position="22"/>
        <end position="98"/>
    </location>
</feature>